<evidence type="ECO:0000256" key="4">
    <source>
        <dbReference type="PIRSR" id="PIRSR606225-1"/>
    </source>
</evidence>
<name>A0A212LTD8_9FIRM</name>
<dbReference type="InterPro" id="IPR006145">
    <property type="entry name" value="PsdUridine_synth_RsuA/RluA"/>
</dbReference>
<feature type="active site" evidence="4">
    <location>
        <position position="142"/>
    </location>
</feature>
<dbReference type="Pfam" id="PF00849">
    <property type="entry name" value="PseudoU_synth_2"/>
    <property type="match status" value="1"/>
</dbReference>
<feature type="domain" description="Pseudouridine synthase RsuA/RluA-like" evidence="7">
    <location>
        <begin position="95"/>
        <end position="246"/>
    </location>
</feature>
<gene>
    <name evidence="8" type="primary">yhcT</name>
    <name evidence="8" type="ORF">KL86SPO_31053</name>
</gene>
<reference evidence="8" key="1">
    <citation type="submission" date="2016-08" db="EMBL/GenBank/DDBJ databases">
        <authorList>
            <person name="Seilhamer J.J."/>
        </authorList>
    </citation>
    <scope>NUCLEOTIDE SEQUENCE</scope>
    <source>
        <strain evidence="8">86</strain>
    </source>
</reference>
<dbReference type="PANTHER" id="PTHR21600">
    <property type="entry name" value="MITOCHONDRIAL RNA PSEUDOURIDINE SYNTHASE"/>
    <property type="match status" value="1"/>
</dbReference>
<organism evidence="8">
    <name type="scientific">uncultured Sporomusa sp</name>
    <dbReference type="NCBI Taxonomy" id="307249"/>
    <lineage>
        <taxon>Bacteria</taxon>
        <taxon>Bacillati</taxon>
        <taxon>Bacillota</taxon>
        <taxon>Negativicutes</taxon>
        <taxon>Selenomonadales</taxon>
        <taxon>Sporomusaceae</taxon>
        <taxon>Sporomusa</taxon>
        <taxon>environmental samples</taxon>
    </lineage>
</organism>
<dbReference type="PROSITE" id="PS01129">
    <property type="entry name" value="PSI_RLU"/>
    <property type="match status" value="1"/>
</dbReference>
<evidence type="ECO:0000256" key="2">
    <source>
        <dbReference type="ARBA" id="ARBA00010876"/>
    </source>
</evidence>
<evidence type="ECO:0000256" key="3">
    <source>
        <dbReference type="ARBA" id="ARBA00023235"/>
    </source>
</evidence>
<dbReference type="EC" id="5.4.99.-" evidence="6"/>
<dbReference type="InterPro" id="IPR020103">
    <property type="entry name" value="PsdUridine_synth_cat_dom_sf"/>
</dbReference>
<dbReference type="GO" id="GO:0140098">
    <property type="term" value="F:catalytic activity, acting on RNA"/>
    <property type="evidence" value="ECO:0007669"/>
    <property type="project" value="UniProtKB-ARBA"/>
</dbReference>
<dbReference type="SUPFAM" id="SSF55120">
    <property type="entry name" value="Pseudouridine synthase"/>
    <property type="match status" value="1"/>
</dbReference>
<dbReference type="GO" id="GO:0009982">
    <property type="term" value="F:pseudouridine synthase activity"/>
    <property type="evidence" value="ECO:0007669"/>
    <property type="project" value="InterPro"/>
</dbReference>
<dbReference type="Gene3D" id="3.30.2350.10">
    <property type="entry name" value="Pseudouridine synthase"/>
    <property type="match status" value="1"/>
</dbReference>
<evidence type="ECO:0000256" key="5">
    <source>
        <dbReference type="PROSITE-ProRule" id="PRU00182"/>
    </source>
</evidence>
<dbReference type="AlphaFoldDB" id="A0A212LTD8"/>
<comment type="similarity">
    <text evidence="2 6">Belongs to the pseudouridine synthase RluA family.</text>
</comment>
<protein>
    <recommendedName>
        <fullName evidence="6">Pseudouridine synthase</fullName>
        <ecNumber evidence="6">5.4.99.-</ecNumber>
    </recommendedName>
</protein>
<dbReference type="CDD" id="cd02869">
    <property type="entry name" value="PseudoU_synth_RluA_like"/>
    <property type="match status" value="1"/>
</dbReference>
<dbReference type="GO" id="GO:0000455">
    <property type="term" value="P:enzyme-directed rRNA pseudouridine synthesis"/>
    <property type="evidence" value="ECO:0007669"/>
    <property type="project" value="TreeGrafter"/>
</dbReference>
<evidence type="ECO:0000313" key="8">
    <source>
        <dbReference type="EMBL" id="SCM80875.1"/>
    </source>
</evidence>
<dbReference type="PANTHER" id="PTHR21600:SF44">
    <property type="entry name" value="RIBOSOMAL LARGE SUBUNIT PSEUDOURIDINE SYNTHASE D"/>
    <property type="match status" value="1"/>
</dbReference>
<dbReference type="InterPro" id="IPR006225">
    <property type="entry name" value="PsdUridine_synth_RluC/D"/>
</dbReference>
<dbReference type="InterPro" id="IPR006224">
    <property type="entry name" value="PsdUridine_synth_RluA-like_CS"/>
</dbReference>
<comment type="function">
    <text evidence="6">Responsible for synthesis of pseudouridine from uracil.</text>
</comment>
<evidence type="ECO:0000256" key="6">
    <source>
        <dbReference type="RuleBase" id="RU362028"/>
    </source>
</evidence>
<dbReference type="PROSITE" id="PS50889">
    <property type="entry name" value="S4"/>
    <property type="match status" value="1"/>
</dbReference>
<accession>A0A212LTD8</accession>
<evidence type="ECO:0000256" key="1">
    <source>
        <dbReference type="ARBA" id="ARBA00000073"/>
    </source>
</evidence>
<keyword evidence="5" id="KW-0694">RNA-binding</keyword>
<proteinExistence type="inferred from homology"/>
<dbReference type="NCBIfam" id="TIGR00005">
    <property type="entry name" value="rluA_subfam"/>
    <property type="match status" value="1"/>
</dbReference>
<keyword evidence="3 6" id="KW-0413">Isomerase</keyword>
<dbReference type="GO" id="GO:0003723">
    <property type="term" value="F:RNA binding"/>
    <property type="evidence" value="ECO:0007669"/>
    <property type="project" value="UniProtKB-KW"/>
</dbReference>
<sequence>MKEGYLLMKSFQNHKISPEHTSLTVEDYLKQVLHCSGRQIQKLTRQKGIFLNGKPAFLQRQLKASDTLRVLQLEDTSYGVEPEPGDIDILYEDEQVLVLNKPPYQLVHPAGQTTGGTLANHLAYYLRERGILSTVRAVHRLDRETSGCILFAKDSRSQFLLEEQLKARTLKRTYWALVQGVPQPPAGTIAAPIGPHPSSPNRRAISAKGEEAVTHYQTVRTFAAASLLELVLDTGRTHQIRVHLTHLGCPIIGDRMYGSRSPLMSRQALHAVSVSFEQLSTKEPITVTAPLPDDFARILATHTTTL</sequence>
<evidence type="ECO:0000259" key="7">
    <source>
        <dbReference type="Pfam" id="PF00849"/>
    </source>
</evidence>
<dbReference type="InterPro" id="IPR050188">
    <property type="entry name" value="RluA_PseudoU_synthase"/>
</dbReference>
<dbReference type="EMBL" id="FMJE01000003">
    <property type="protein sequence ID" value="SCM80875.1"/>
    <property type="molecule type" value="Genomic_DNA"/>
</dbReference>
<comment type="catalytic activity">
    <reaction evidence="1 6">
        <text>a uridine in RNA = a pseudouridine in RNA</text>
        <dbReference type="Rhea" id="RHEA:48348"/>
        <dbReference type="Rhea" id="RHEA-COMP:12068"/>
        <dbReference type="Rhea" id="RHEA-COMP:12069"/>
        <dbReference type="ChEBI" id="CHEBI:65314"/>
        <dbReference type="ChEBI" id="CHEBI:65315"/>
    </reaction>
</comment>